<evidence type="ECO:0000259" key="12">
    <source>
        <dbReference type="PROSITE" id="PS50011"/>
    </source>
</evidence>
<feature type="compositionally biased region" description="Polar residues" evidence="11">
    <location>
        <begin position="1466"/>
        <end position="1479"/>
    </location>
</feature>
<dbReference type="Pfam" id="PF02149">
    <property type="entry name" value="KA1"/>
    <property type="match status" value="1"/>
</dbReference>
<feature type="compositionally biased region" description="Low complexity" evidence="11">
    <location>
        <begin position="69"/>
        <end position="87"/>
    </location>
</feature>
<evidence type="ECO:0000259" key="13">
    <source>
        <dbReference type="PROSITE" id="PS50032"/>
    </source>
</evidence>
<dbReference type="PANTHER" id="PTHR24346:SF82">
    <property type="entry name" value="KP78A-RELATED"/>
    <property type="match status" value="1"/>
</dbReference>
<dbReference type="EMBL" id="JAPDMZ010000167">
    <property type="protein sequence ID" value="KAK0547241.1"/>
    <property type="molecule type" value="Genomic_DNA"/>
</dbReference>
<feature type="compositionally biased region" description="Gly residues" evidence="11">
    <location>
        <begin position="1343"/>
        <end position="1357"/>
    </location>
</feature>
<evidence type="ECO:0000256" key="3">
    <source>
        <dbReference type="ARBA" id="ARBA00022527"/>
    </source>
</evidence>
<dbReference type="SUPFAM" id="SSF103243">
    <property type="entry name" value="KA1-like"/>
    <property type="match status" value="1"/>
</dbReference>
<gene>
    <name evidence="14" type="primary">KIN2</name>
    <name evidence="14" type="ORF">OC846_004940</name>
</gene>
<evidence type="ECO:0000256" key="2">
    <source>
        <dbReference type="ARBA" id="ARBA00012513"/>
    </source>
</evidence>
<dbReference type="Gene3D" id="3.30.310.80">
    <property type="entry name" value="Kinase associated domain 1, KA1"/>
    <property type="match status" value="1"/>
</dbReference>
<evidence type="ECO:0000313" key="14">
    <source>
        <dbReference type="EMBL" id="KAK0547241.1"/>
    </source>
</evidence>
<dbReference type="PROSITE" id="PS50011">
    <property type="entry name" value="PROTEIN_KINASE_DOM"/>
    <property type="match status" value="1"/>
</dbReference>
<feature type="compositionally biased region" description="Gly residues" evidence="11">
    <location>
        <begin position="605"/>
        <end position="623"/>
    </location>
</feature>
<comment type="similarity">
    <text evidence="1">Belongs to the protein kinase superfamily. CAMK Ser/Thr protein kinase family. NIM1 subfamily.</text>
</comment>
<feature type="compositionally biased region" description="Low complexity" evidence="11">
    <location>
        <begin position="906"/>
        <end position="918"/>
    </location>
</feature>
<feature type="region of interest" description="Disordered" evidence="11">
    <location>
        <begin position="1012"/>
        <end position="1031"/>
    </location>
</feature>
<dbReference type="CDD" id="cd14077">
    <property type="entry name" value="STKc_Kin1_2"/>
    <property type="match status" value="1"/>
</dbReference>
<keyword evidence="3" id="KW-0723">Serine/threonine-protein kinase</keyword>
<keyword evidence="6 14" id="KW-0418">Kinase</keyword>
<protein>
    <recommendedName>
        <fullName evidence="2">non-specific serine/threonine protein kinase</fullName>
        <ecNumber evidence="2">2.7.11.1</ecNumber>
    </recommendedName>
</protein>
<feature type="domain" description="Protein kinase" evidence="12">
    <location>
        <begin position="129"/>
        <end position="433"/>
    </location>
</feature>
<dbReference type="GO" id="GO:0005524">
    <property type="term" value="F:ATP binding"/>
    <property type="evidence" value="ECO:0007669"/>
    <property type="project" value="UniProtKB-UniRule"/>
</dbReference>
<feature type="compositionally biased region" description="Polar residues" evidence="11">
    <location>
        <begin position="1"/>
        <end position="10"/>
    </location>
</feature>
<feature type="compositionally biased region" description="Gly residues" evidence="11">
    <location>
        <begin position="1046"/>
        <end position="1057"/>
    </location>
</feature>
<dbReference type="InterPro" id="IPR011009">
    <property type="entry name" value="Kinase-like_dom_sf"/>
</dbReference>
<dbReference type="PROSITE" id="PS50032">
    <property type="entry name" value="KA1"/>
    <property type="match status" value="1"/>
</dbReference>
<dbReference type="Gene3D" id="3.30.200.20">
    <property type="entry name" value="Phosphorylase Kinase, domain 1"/>
    <property type="match status" value="1"/>
</dbReference>
<keyword evidence="4 14" id="KW-0808">Transferase</keyword>
<feature type="compositionally biased region" description="Gly residues" evidence="11">
    <location>
        <begin position="581"/>
        <end position="595"/>
    </location>
</feature>
<dbReference type="FunFam" id="1.10.510.10:FF:000792">
    <property type="entry name" value="Non-specific serine/threonine protein kinase"/>
    <property type="match status" value="1"/>
</dbReference>
<sequence length="1611" mass="166049">MTTEETNLPATLQDAAPPQLSLEAGQKEAAVTTAAVAPSNSVSASGSANMPPPSSIPAHHSHATHHNGAHSSQRASATPVSSSAAPSGGEHHHANGSSRRSERDPREHRDRDREREQRERRSRRTLGDYALGKTLGAGSMGKVKLAVRMGDGEKVAIKIIPRNTSVLQAQSQAKAAAAAHAQAVANGEVPPDLPTGPDGKPIIPGRIPSAELARLAAKDAAKEVRTIREGSLQLLLHHPYVCGMREMMIHTNHYYMVFEFVNGGQMLDYIISHGRLRERAARKFARQIGSALEYCHRNSIVHRDLKIENILISGSGNIKIIDFGLSNLFSPHSHLSTFCGSLYFAAPELLQAKVYTGPEVDVWSFGIVLYVLVNGKVPFDDQSMPALHAKIKRGQVEYPAWLTPECKHILSRMLNTNPAQRATLPEVLSHPWMVKGYDGAPDPHIQARQPLRPDMLDPEVIKGMTGFEFGTAEDIQTRMLEILTSDTYLNVLRAWEARNSAGVNSNSLAVSPNASSTAVGSQSYIGKDGSIIAFADSHNLNRQSTRSSMESGTTSSKVKNATKRFSGIDFYRKKIAGNGLFGGGGGNSGSGGGSGRESEDRNGSNGSGAGMNGVGGPPGGQWSGPGVKEPLDPTRGYHPLLSIYYLVSEKMERERVYGSNFFASSNVSIVGPPVPPKPSSSSSPGPLSVNTGVASPSIGGSMPTPADIPQAQDALKVPEATRVSKRGKEAIPSNKSSTGPSPVTSGVAHSHDHHKVDSSPTPIFDSRQKSQPMPNMAGPPRARAMGDEVEAALRRSGSGHANQSHAPPHHRHSVVLGAPHSATTSPPSAGGAAAALAWQQQQQQQYNYNAGIPSSTRSEAHGGADVVLPPLPASAGASSSHKRSLSLNMRNQQGGSKTDPQATGTNAPGIPASASAGSAGNGSSGGIAAALPLLAKPMARLARAGGGSNAENRRSVHIMMSPRNTPAAENPLPRPTPSTEGQTSPGEAVETIDSNGAGSGFGFGNTLSRRIGSLIGRSPSTPLDSDSREKRRLARMSTGGMFGAGGAVGAGAIGPGSPGQPATSSSSAAQGSGGSGPGVNAYRRGSLHIGTALGRTDEEVPRVELNGEGEEYDHFGVGGTGGAQDMKRSGTTGGMTASASSGLAPETPAKGGVLASMGRAAGNKFLSSSASASDHNSRRPLTAGALLGSPSGRGGEANANSTAPATAGPGPEDVFGGDASDWHHQSVGDGDGDGDEPVTPSATSPSKRGGTGEGDKRFAAGELAMMSKPVVFKGLFSVSTTTTRPREQVLKDLVKVLDRIGLQFHEIAGGYRCTYMPSLDFSGAAEAGKGNIRLEQAGPAIGGGGAYQTDGLGGTSSGGTETLADLRSPGREAGGYDASSNVFDSSNADTSSARGPKRRTSRMSFASSKKDRRNTNPVDDPSAAIGGVDSTSSVGASTAVHKTAGEPSTPGTPTPAGAGGLAPRSRASSITADFSTGENDSAVGAAREAALAAAANTGQVIVEPSPNASANLFNSSTIGTPSVPASPAAAQSQGSASTAIAQPVAQPAPTAPVTNSAATAAAASRLKVVFEVFVVKVPLLMYMNGIRFNRVSGNAWQYQVLAKRVLQELKL</sequence>
<dbReference type="GO" id="GO:0005737">
    <property type="term" value="C:cytoplasm"/>
    <property type="evidence" value="ECO:0007669"/>
    <property type="project" value="TreeGrafter"/>
</dbReference>
<feature type="region of interest" description="Disordered" evidence="11">
    <location>
        <begin position="1046"/>
        <end position="1083"/>
    </location>
</feature>
<name>A0AAN6GRG8_9BASI</name>
<feature type="region of interest" description="Disordered" evidence="11">
    <location>
        <begin position="673"/>
        <end position="838"/>
    </location>
</feature>
<dbReference type="PANTHER" id="PTHR24346">
    <property type="entry name" value="MAP/MICROTUBULE AFFINITY-REGULATING KINASE"/>
    <property type="match status" value="1"/>
</dbReference>
<feature type="region of interest" description="Disordered" evidence="11">
    <location>
        <begin position="1110"/>
        <end position="1154"/>
    </location>
</feature>
<dbReference type="PROSITE" id="PS00107">
    <property type="entry name" value="PROTEIN_KINASE_ATP"/>
    <property type="match status" value="1"/>
</dbReference>
<feature type="region of interest" description="Disordered" evidence="11">
    <location>
        <begin position="851"/>
        <end position="923"/>
    </location>
</feature>
<feature type="binding site" evidence="10">
    <location>
        <position position="158"/>
    </location>
    <ligand>
        <name>ATP</name>
        <dbReference type="ChEBI" id="CHEBI:30616"/>
    </ligand>
</feature>
<evidence type="ECO:0000256" key="4">
    <source>
        <dbReference type="ARBA" id="ARBA00022679"/>
    </source>
</evidence>
<evidence type="ECO:0000256" key="1">
    <source>
        <dbReference type="ARBA" id="ARBA00010791"/>
    </source>
</evidence>
<evidence type="ECO:0000256" key="11">
    <source>
        <dbReference type="SAM" id="MobiDB-lite"/>
    </source>
</evidence>
<evidence type="ECO:0000256" key="6">
    <source>
        <dbReference type="ARBA" id="ARBA00022777"/>
    </source>
</evidence>
<dbReference type="GO" id="GO:0004674">
    <property type="term" value="F:protein serine/threonine kinase activity"/>
    <property type="evidence" value="ECO:0007669"/>
    <property type="project" value="UniProtKB-KW"/>
</dbReference>
<reference evidence="14" key="1">
    <citation type="journal article" date="2023" name="PhytoFront">
        <title>Draft Genome Resources of Seven Strains of Tilletia horrida, Causal Agent of Kernel Smut of Rice.</title>
        <authorList>
            <person name="Khanal S."/>
            <person name="Antony Babu S."/>
            <person name="Zhou X.G."/>
        </authorList>
    </citation>
    <scope>NUCLEOTIDE SEQUENCE</scope>
    <source>
        <strain evidence="14">TX6</strain>
    </source>
</reference>
<evidence type="ECO:0000256" key="8">
    <source>
        <dbReference type="ARBA" id="ARBA00047899"/>
    </source>
</evidence>
<keyword evidence="5 10" id="KW-0547">Nucleotide-binding</keyword>
<dbReference type="InterPro" id="IPR008271">
    <property type="entry name" value="Ser/Thr_kinase_AS"/>
</dbReference>
<evidence type="ECO:0000256" key="5">
    <source>
        <dbReference type="ARBA" id="ARBA00022741"/>
    </source>
</evidence>
<feature type="compositionally biased region" description="Low complexity" evidence="11">
    <location>
        <begin position="829"/>
        <end position="838"/>
    </location>
</feature>
<feature type="region of interest" description="Disordered" evidence="11">
    <location>
        <begin position="963"/>
        <end position="1003"/>
    </location>
</feature>
<accession>A0AAN6GRG8</accession>
<dbReference type="Proteomes" id="UP001176517">
    <property type="component" value="Unassembled WGS sequence"/>
</dbReference>
<feature type="domain" description="KA1" evidence="13">
    <location>
        <begin position="1561"/>
        <end position="1611"/>
    </location>
</feature>
<feature type="region of interest" description="Disordered" evidence="11">
    <location>
        <begin position="1167"/>
        <end position="1255"/>
    </location>
</feature>
<proteinExistence type="inferred from homology"/>
<feature type="compositionally biased region" description="Low complexity" evidence="11">
    <location>
        <begin position="679"/>
        <end position="689"/>
    </location>
</feature>
<feature type="compositionally biased region" description="Polar residues" evidence="11">
    <location>
        <begin position="733"/>
        <end position="744"/>
    </location>
</feature>
<evidence type="ECO:0000313" key="15">
    <source>
        <dbReference type="Proteomes" id="UP001176517"/>
    </source>
</evidence>
<dbReference type="InterPro" id="IPR000719">
    <property type="entry name" value="Prot_kinase_dom"/>
</dbReference>
<feature type="compositionally biased region" description="Basic and acidic residues" evidence="11">
    <location>
        <begin position="89"/>
        <end position="119"/>
    </location>
</feature>
<dbReference type="InterPro" id="IPR001772">
    <property type="entry name" value="KA1_dom"/>
</dbReference>
<evidence type="ECO:0000256" key="10">
    <source>
        <dbReference type="PROSITE-ProRule" id="PRU10141"/>
    </source>
</evidence>
<dbReference type="Gene3D" id="1.10.510.10">
    <property type="entry name" value="Transferase(Phosphotransferase) domain 1"/>
    <property type="match status" value="1"/>
</dbReference>
<feature type="region of interest" description="Disordered" evidence="11">
    <location>
        <begin position="581"/>
        <end position="634"/>
    </location>
</feature>
<dbReference type="InterPro" id="IPR017441">
    <property type="entry name" value="Protein_kinase_ATP_BS"/>
</dbReference>
<feature type="compositionally biased region" description="Low complexity" evidence="11">
    <location>
        <begin position="1059"/>
        <end position="1070"/>
    </location>
</feature>
<dbReference type="PROSITE" id="PS00108">
    <property type="entry name" value="PROTEIN_KINASE_ST"/>
    <property type="match status" value="1"/>
</dbReference>
<dbReference type="GO" id="GO:0000226">
    <property type="term" value="P:microtubule cytoskeleton organization"/>
    <property type="evidence" value="ECO:0007669"/>
    <property type="project" value="TreeGrafter"/>
</dbReference>
<dbReference type="SMART" id="SM00220">
    <property type="entry name" value="S_TKc"/>
    <property type="match status" value="1"/>
</dbReference>
<comment type="catalytic activity">
    <reaction evidence="9">
        <text>L-seryl-[protein] + ATP = O-phospho-L-seryl-[protein] + ADP + H(+)</text>
        <dbReference type="Rhea" id="RHEA:17989"/>
        <dbReference type="Rhea" id="RHEA-COMP:9863"/>
        <dbReference type="Rhea" id="RHEA-COMP:11604"/>
        <dbReference type="ChEBI" id="CHEBI:15378"/>
        <dbReference type="ChEBI" id="CHEBI:29999"/>
        <dbReference type="ChEBI" id="CHEBI:30616"/>
        <dbReference type="ChEBI" id="CHEBI:83421"/>
        <dbReference type="ChEBI" id="CHEBI:456216"/>
        <dbReference type="EC" id="2.7.11.1"/>
    </reaction>
</comment>
<keyword evidence="7 10" id="KW-0067">ATP-binding</keyword>
<feature type="compositionally biased region" description="Basic residues" evidence="11">
    <location>
        <begin position="59"/>
        <end position="68"/>
    </location>
</feature>
<dbReference type="EC" id="2.7.11.1" evidence="2"/>
<feature type="compositionally biased region" description="Polar residues" evidence="11">
    <location>
        <begin position="1378"/>
        <end position="1393"/>
    </location>
</feature>
<evidence type="ECO:0000256" key="9">
    <source>
        <dbReference type="ARBA" id="ARBA00048679"/>
    </source>
</evidence>
<dbReference type="GO" id="GO:0035556">
    <property type="term" value="P:intracellular signal transduction"/>
    <property type="evidence" value="ECO:0007669"/>
    <property type="project" value="TreeGrafter"/>
</dbReference>
<dbReference type="Pfam" id="PF00069">
    <property type="entry name" value="Pkinase"/>
    <property type="match status" value="1"/>
</dbReference>
<feature type="region of interest" description="Disordered" evidence="11">
    <location>
        <begin position="1"/>
        <end position="127"/>
    </location>
</feature>
<feature type="compositionally biased region" description="Low complexity" evidence="11">
    <location>
        <begin position="29"/>
        <end position="49"/>
    </location>
</feature>
<evidence type="ECO:0000256" key="7">
    <source>
        <dbReference type="ARBA" id="ARBA00022840"/>
    </source>
</evidence>
<comment type="catalytic activity">
    <reaction evidence="8">
        <text>L-threonyl-[protein] + ATP = O-phospho-L-threonyl-[protein] + ADP + H(+)</text>
        <dbReference type="Rhea" id="RHEA:46608"/>
        <dbReference type="Rhea" id="RHEA-COMP:11060"/>
        <dbReference type="Rhea" id="RHEA-COMP:11605"/>
        <dbReference type="ChEBI" id="CHEBI:15378"/>
        <dbReference type="ChEBI" id="CHEBI:30013"/>
        <dbReference type="ChEBI" id="CHEBI:30616"/>
        <dbReference type="ChEBI" id="CHEBI:61977"/>
        <dbReference type="ChEBI" id="CHEBI:456216"/>
        <dbReference type="EC" id="2.7.11.1"/>
    </reaction>
</comment>
<dbReference type="SUPFAM" id="SSF56112">
    <property type="entry name" value="Protein kinase-like (PK-like)"/>
    <property type="match status" value="1"/>
</dbReference>
<dbReference type="InterPro" id="IPR028375">
    <property type="entry name" value="KA1/Ssp2_C"/>
</dbReference>
<comment type="caution">
    <text evidence="14">The sequence shown here is derived from an EMBL/GenBank/DDBJ whole genome shotgun (WGS) entry which is preliminary data.</text>
</comment>
<feature type="region of interest" description="Disordered" evidence="11">
    <location>
        <begin position="1343"/>
        <end position="1479"/>
    </location>
</feature>
<feature type="compositionally biased region" description="Low complexity" evidence="11">
    <location>
        <begin position="1445"/>
        <end position="1456"/>
    </location>
</feature>
<feature type="compositionally biased region" description="Polar residues" evidence="11">
    <location>
        <begin position="885"/>
        <end position="905"/>
    </location>
</feature>
<keyword evidence="15" id="KW-1185">Reference proteome</keyword>
<organism evidence="14 15">
    <name type="scientific">Tilletia horrida</name>
    <dbReference type="NCBI Taxonomy" id="155126"/>
    <lineage>
        <taxon>Eukaryota</taxon>
        <taxon>Fungi</taxon>
        <taxon>Dikarya</taxon>
        <taxon>Basidiomycota</taxon>
        <taxon>Ustilaginomycotina</taxon>
        <taxon>Exobasidiomycetes</taxon>
        <taxon>Tilletiales</taxon>
        <taxon>Tilletiaceae</taxon>
        <taxon>Tilletia</taxon>
    </lineage>
</organism>